<organism evidence="1">
    <name type="scientific">Schistosoma haematobium</name>
    <name type="common">Blood fluke</name>
    <dbReference type="NCBI Taxonomy" id="6185"/>
    <lineage>
        <taxon>Eukaryota</taxon>
        <taxon>Metazoa</taxon>
        <taxon>Spiralia</taxon>
        <taxon>Lophotrochozoa</taxon>
        <taxon>Platyhelminthes</taxon>
        <taxon>Trematoda</taxon>
        <taxon>Digenea</taxon>
        <taxon>Strigeidida</taxon>
        <taxon>Schistosomatoidea</taxon>
        <taxon>Schistosomatidae</taxon>
        <taxon>Schistosoma</taxon>
    </lineage>
</organism>
<proteinExistence type="predicted"/>
<reference evidence="1" key="1">
    <citation type="journal article" date="2012" name="Nat. Genet.">
        <title>Whole-genome sequence of Schistosoma haematobium.</title>
        <authorList>
            <person name="Young N.D."/>
            <person name="Jex A.R."/>
            <person name="Li B."/>
            <person name="Liu S."/>
            <person name="Yang L."/>
            <person name="Xiong Z."/>
            <person name="Li Y."/>
            <person name="Cantacessi C."/>
            <person name="Hall R.S."/>
            <person name="Xu X."/>
            <person name="Chen F."/>
            <person name="Wu X."/>
            <person name="Zerlotini A."/>
            <person name="Oliveira G."/>
            <person name="Hofmann A."/>
            <person name="Zhang G."/>
            <person name="Fang X."/>
            <person name="Kang Y."/>
            <person name="Campbell B.E."/>
            <person name="Loukas A."/>
            <person name="Ranganathan S."/>
            <person name="Rollinson D."/>
            <person name="Rinaldi G."/>
            <person name="Brindley P.J."/>
            <person name="Yang H."/>
            <person name="Wang J."/>
            <person name="Wang J."/>
            <person name="Gasser R.B."/>
        </authorList>
    </citation>
    <scope>NUCLEOTIDE SEQUENCE [LARGE SCALE GENOMIC DNA]</scope>
</reference>
<dbReference type="EMBL" id="KL250587">
    <property type="protein sequence ID" value="KGB34097.1"/>
    <property type="molecule type" value="Genomic_DNA"/>
</dbReference>
<dbReference type="AlphaFoldDB" id="A0A094ZJF6"/>
<gene>
    <name evidence="1" type="ORF">MS3_02283</name>
</gene>
<name>A0A094ZJF6_SCHHA</name>
<evidence type="ECO:0000313" key="1">
    <source>
        <dbReference type="EMBL" id="KGB34097.1"/>
    </source>
</evidence>
<sequence length="235" mass="27722">MNSEVNFKTHHQVNSFKTLQIQKTQQVRVFLTTNDLEEYTDGTISSVSDKFTQDIFNEQNTFISENFIQYIKYNSQQSVQSQLNYPNKHPMLPVMTLTHIRLSLLILDCFIIAYRFFHTYKILKAFWTGQTLFVDASSWLERQTHTTLDNERDNGNFHEANKTINEPFDSHSCRKSVGKEKCLQSNLSDFNETPNKRFSRTALFQCLPQHQNLYECRHEKQFNIAEQRKKVGYAL</sequence>
<accession>A0A094ZJF6</accession>
<protein>
    <submittedName>
        <fullName evidence="1">Uncharacterized protein</fullName>
    </submittedName>
</protein>